<organism evidence="1 2">
    <name type="scientific">Pistacia integerrima</name>
    <dbReference type="NCBI Taxonomy" id="434235"/>
    <lineage>
        <taxon>Eukaryota</taxon>
        <taxon>Viridiplantae</taxon>
        <taxon>Streptophyta</taxon>
        <taxon>Embryophyta</taxon>
        <taxon>Tracheophyta</taxon>
        <taxon>Spermatophyta</taxon>
        <taxon>Magnoliopsida</taxon>
        <taxon>eudicotyledons</taxon>
        <taxon>Gunneridae</taxon>
        <taxon>Pentapetalae</taxon>
        <taxon>rosids</taxon>
        <taxon>malvids</taxon>
        <taxon>Sapindales</taxon>
        <taxon>Anacardiaceae</taxon>
        <taxon>Pistacia</taxon>
    </lineage>
</organism>
<protein>
    <submittedName>
        <fullName evidence="1">Uncharacterized protein</fullName>
    </submittedName>
</protein>
<dbReference type="EMBL" id="CM047750">
    <property type="protein sequence ID" value="KAJ0008485.1"/>
    <property type="molecule type" value="Genomic_DNA"/>
</dbReference>
<proteinExistence type="predicted"/>
<keyword evidence="2" id="KW-1185">Reference proteome</keyword>
<dbReference type="Proteomes" id="UP001163603">
    <property type="component" value="Chromosome 15"/>
</dbReference>
<gene>
    <name evidence="1" type="ORF">Pint_29037</name>
</gene>
<evidence type="ECO:0000313" key="1">
    <source>
        <dbReference type="EMBL" id="KAJ0008485.1"/>
    </source>
</evidence>
<evidence type="ECO:0000313" key="2">
    <source>
        <dbReference type="Proteomes" id="UP001163603"/>
    </source>
</evidence>
<sequence length="195" mass="22698">MNRGGKKFYITFIDDYSKYTRVYLLRIKDEVIKMFLTYKNEVENQLNKKIKRLRTYKGGEYESNDFNSFCRDHGVQHDTIPPYSPQSNGVAERKNKTLKEMVNAMLISSGALFVGEAMLLACYIQNIISFKKTGKTPYELWKGHVTNLKYIKVRGCFAKVTIPEPKRKRLGPRTVDCMFIGYAQNNAAYRFMVIK</sequence>
<name>A0ACC0X2S8_9ROSI</name>
<accession>A0ACC0X2S8</accession>
<comment type="caution">
    <text evidence="1">The sequence shown here is derived from an EMBL/GenBank/DDBJ whole genome shotgun (WGS) entry which is preliminary data.</text>
</comment>
<reference evidence="2" key="1">
    <citation type="journal article" date="2023" name="G3 (Bethesda)">
        <title>Genome assembly and association tests identify interacting loci associated with vigor, precocity, and sex in interspecific pistachio rootstocks.</title>
        <authorList>
            <person name="Palmer W."/>
            <person name="Jacygrad E."/>
            <person name="Sagayaradj S."/>
            <person name="Cavanaugh K."/>
            <person name="Han R."/>
            <person name="Bertier L."/>
            <person name="Beede B."/>
            <person name="Kafkas S."/>
            <person name="Golino D."/>
            <person name="Preece J."/>
            <person name="Michelmore R."/>
        </authorList>
    </citation>
    <scope>NUCLEOTIDE SEQUENCE [LARGE SCALE GENOMIC DNA]</scope>
</reference>